<organism evidence="1 2">
    <name type="scientific">Gonapodya prolifera (strain JEL478)</name>
    <name type="common">Monoblepharis prolifera</name>
    <dbReference type="NCBI Taxonomy" id="1344416"/>
    <lineage>
        <taxon>Eukaryota</taxon>
        <taxon>Fungi</taxon>
        <taxon>Fungi incertae sedis</taxon>
        <taxon>Chytridiomycota</taxon>
        <taxon>Chytridiomycota incertae sedis</taxon>
        <taxon>Monoblepharidomycetes</taxon>
        <taxon>Monoblepharidales</taxon>
        <taxon>Gonapodyaceae</taxon>
        <taxon>Gonapodya</taxon>
    </lineage>
</organism>
<dbReference type="EMBL" id="KQ965731">
    <property type="protein sequence ID" value="KXS22586.1"/>
    <property type="molecule type" value="Genomic_DNA"/>
</dbReference>
<evidence type="ECO:0000313" key="2">
    <source>
        <dbReference type="Proteomes" id="UP000070544"/>
    </source>
</evidence>
<dbReference type="AlphaFoldDB" id="A0A139B0R2"/>
<protein>
    <submittedName>
        <fullName evidence="1">Uncharacterized protein</fullName>
    </submittedName>
</protein>
<evidence type="ECO:0000313" key="1">
    <source>
        <dbReference type="EMBL" id="KXS22586.1"/>
    </source>
</evidence>
<name>A0A139B0R2_GONPJ</name>
<dbReference type="Proteomes" id="UP000070544">
    <property type="component" value="Unassembled WGS sequence"/>
</dbReference>
<sequence>MKFVIEAKALAHDPAHAISANEDGAGAGLAIQHRVLVAQRIVGHCEGVVRNIKGGPFAAFDTLTPPDRLRVIVRAAWEGIDLRPFLAGELGMTLLALVHHADPKVVLSKFSKALSKRKTGTFPDEDALTKTMYESGRQLWNLVVGYVLKLESAGVLSMADAVEVVYKTFWRANDKAISKRSSTDEMQQQFRDLRDEESSRLKLIEKMVEGERFLLPSILLRITDNPTNRYSTAQCLEAIGRTSGAAWMLSVIEETVEAEHEMETRSSSTDPFSVTDASTATHLLALIGRRTLGETLNDAILSIYQLVNKLDSWDWSSETPKHLHRKKKNPQPIGTVYSVLKNGLEELLKRVAGCVEDLNPFLKYLMCTIRDTFSPITAARFFIAHLVVPQLRELAHEAESSISNVALNDFSETLAAVAVGVVNVSDLEVLTDGSSFAQASQMRSQMERLVKHLQKHVEKIASTLENIERFRSLAGVLEAPALENLEEGSSSRGEPLESLRRDALSELKRYTLGKKDDILAALTKRSKMETGASRVRSKMELFVTYILTQRK</sequence>
<keyword evidence="2" id="KW-1185">Reference proteome</keyword>
<accession>A0A139B0R2</accession>
<reference evidence="1 2" key="1">
    <citation type="journal article" date="2015" name="Genome Biol. Evol.">
        <title>Phylogenomic analyses indicate that early fungi evolved digesting cell walls of algal ancestors of land plants.</title>
        <authorList>
            <person name="Chang Y."/>
            <person name="Wang S."/>
            <person name="Sekimoto S."/>
            <person name="Aerts A.L."/>
            <person name="Choi C."/>
            <person name="Clum A."/>
            <person name="LaButti K.M."/>
            <person name="Lindquist E.A."/>
            <person name="Yee Ngan C."/>
            <person name="Ohm R.A."/>
            <person name="Salamov A.A."/>
            <person name="Grigoriev I.V."/>
            <person name="Spatafora J.W."/>
            <person name="Berbee M.L."/>
        </authorList>
    </citation>
    <scope>NUCLEOTIDE SEQUENCE [LARGE SCALE GENOMIC DNA]</scope>
    <source>
        <strain evidence="1 2">JEL478</strain>
    </source>
</reference>
<gene>
    <name evidence="1" type="ORF">M427DRAFT_175743</name>
</gene>
<proteinExistence type="predicted"/>